<keyword evidence="3" id="KW-1185">Reference proteome</keyword>
<name>A0ABD2JQM3_HETSC</name>
<feature type="chain" id="PRO_5044879038" description="Secreted protein" evidence="1">
    <location>
        <begin position="31"/>
        <end position="82"/>
    </location>
</feature>
<dbReference type="Proteomes" id="UP001620645">
    <property type="component" value="Unassembled WGS sequence"/>
</dbReference>
<evidence type="ECO:0008006" key="4">
    <source>
        <dbReference type="Google" id="ProtNLM"/>
    </source>
</evidence>
<dbReference type="EMBL" id="JBICCN010000118">
    <property type="protein sequence ID" value="KAL3092769.1"/>
    <property type="molecule type" value="Genomic_DNA"/>
</dbReference>
<feature type="signal peptide" evidence="1">
    <location>
        <begin position="1"/>
        <end position="30"/>
    </location>
</feature>
<comment type="caution">
    <text evidence="2">The sequence shown here is derived from an EMBL/GenBank/DDBJ whole genome shotgun (WGS) entry which is preliminary data.</text>
</comment>
<evidence type="ECO:0000313" key="3">
    <source>
        <dbReference type="Proteomes" id="UP001620645"/>
    </source>
</evidence>
<reference evidence="2 3" key="1">
    <citation type="submission" date="2024-10" db="EMBL/GenBank/DDBJ databases">
        <authorList>
            <person name="Kim D."/>
        </authorList>
    </citation>
    <scope>NUCLEOTIDE SEQUENCE [LARGE SCALE GENOMIC DNA]</scope>
    <source>
        <strain evidence="2">Taebaek</strain>
    </source>
</reference>
<organism evidence="2 3">
    <name type="scientific">Heterodera schachtii</name>
    <name type="common">Sugarbeet cyst nematode worm</name>
    <name type="synonym">Tylenchus schachtii</name>
    <dbReference type="NCBI Taxonomy" id="97005"/>
    <lineage>
        <taxon>Eukaryota</taxon>
        <taxon>Metazoa</taxon>
        <taxon>Ecdysozoa</taxon>
        <taxon>Nematoda</taxon>
        <taxon>Chromadorea</taxon>
        <taxon>Rhabditida</taxon>
        <taxon>Tylenchina</taxon>
        <taxon>Tylenchomorpha</taxon>
        <taxon>Tylenchoidea</taxon>
        <taxon>Heteroderidae</taxon>
        <taxon>Heteroderinae</taxon>
        <taxon>Heterodera</taxon>
    </lineage>
</organism>
<protein>
    <recommendedName>
        <fullName evidence="4">Secreted protein</fullName>
    </recommendedName>
</protein>
<sequence length="82" mass="9710">MELFLSHSFRWLISLTRFLFNAAFFDHSHSRKVPSPNYSNAPHRPFPYVACGIFRCDINVLCRVHLVMDPYDQMMSMNMVVR</sequence>
<dbReference type="AlphaFoldDB" id="A0ABD2JQM3"/>
<evidence type="ECO:0000256" key="1">
    <source>
        <dbReference type="SAM" id="SignalP"/>
    </source>
</evidence>
<proteinExistence type="predicted"/>
<gene>
    <name evidence="2" type="ORF">niasHS_007978</name>
</gene>
<evidence type="ECO:0000313" key="2">
    <source>
        <dbReference type="EMBL" id="KAL3092769.1"/>
    </source>
</evidence>
<keyword evidence="1" id="KW-0732">Signal</keyword>
<accession>A0ABD2JQM3</accession>